<dbReference type="SUPFAM" id="SSF51445">
    <property type="entry name" value="(Trans)glycosidases"/>
    <property type="match status" value="1"/>
</dbReference>
<dbReference type="RefSeq" id="WP_202750577.1">
    <property type="nucleotide sequence ID" value="NZ_JAESWC010000018.1"/>
</dbReference>
<dbReference type="PANTHER" id="PTHR13170">
    <property type="entry name" value="O-GLCNACASE"/>
    <property type="match status" value="1"/>
</dbReference>
<comment type="similarity">
    <text evidence="3">Belongs to the glycosyl hydrolase 84 family.</text>
</comment>
<accession>A0ABS1TEN9</accession>
<dbReference type="Gene3D" id="3.20.20.80">
    <property type="entry name" value="Glycosidases"/>
    <property type="match status" value="1"/>
</dbReference>
<evidence type="ECO:0000313" key="5">
    <source>
        <dbReference type="EMBL" id="MBL4937833.1"/>
    </source>
</evidence>
<dbReference type="SUPFAM" id="SSF55545">
    <property type="entry name" value="beta-N-acetylhexosaminidase-like domain"/>
    <property type="match status" value="1"/>
</dbReference>
<feature type="active site" description="Proton donor" evidence="3">
    <location>
        <position position="257"/>
    </location>
</feature>
<comment type="caution">
    <text evidence="5">The sequence shown here is derived from an EMBL/GenBank/DDBJ whole genome shotgun (WGS) entry which is preliminary data.</text>
</comment>
<dbReference type="Pfam" id="PF07555">
    <property type="entry name" value="NAGidase"/>
    <property type="match status" value="1"/>
</dbReference>
<proteinExistence type="inferred from homology"/>
<dbReference type="Gene3D" id="3.30.379.10">
    <property type="entry name" value="Chitobiase/beta-hexosaminidase domain 2-like"/>
    <property type="match status" value="1"/>
</dbReference>
<name>A0ABS1TEN9_9CLOT</name>
<gene>
    <name evidence="5" type="ORF">JK636_19175</name>
</gene>
<dbReference type="PANTHER" id="PTHR13170:SF16">
    <property type="entry name" value="PROTEIN O-GLCNACASE"/>
    <property type="match status" value="1"/>
</dbReference>
<organism evidence="5 6">
    <name type="scientific">Clostridium rhizosphaerae</name>
    <dbReference type="NCBI Taxonomy" id="2803861"/>
    <lineage>
        <taxon>Bacteria</taxon>
        <taxon>Bacillati</taxon>
        <taxon>Bacillota</taxon>
        <taxon>Clostridia</taxon>
        <taxon>Eubacteriales</taxon>
        <taxon>Clostridiaceae</taxon>
        <taxon>Clostridium</taxon>
    </lineage>
</organism>
<evidence type="ECO:0000256" key="2">
    <source>
        <dbReference type="ARBA" id="ARBA00023295"/>
    </source>
</evidence>
<evidence type="ECO:0000256" key="3">
    <source>
        <dbReference type="PROSITE-ProRule" id="PRU01353"/>
    </source>
</evidence>
<sequence length="550" mass="65078">MNKFDENVLEVVADCQDYYFKGEYVNIPCLEIPAYVYSRLYCDPSTYFTGYFNEQSKIKFKKDIKFEYTLKDIEEFHCRFEYESGLKNDGFRFKITKNHIVIKSSNDRGYLYAIRYINSLITEHENKIYLPIIEVTHTPTLRVRGVLEGFYGTPWTQEERLDEVDFMSVNKMNSFMYAPKNDPYHREKWAVEYPEKELIQLREIIRKCQEQYIDFYYAISPGNDINYTNINELKKIMNKFNQVIEVGVNKFVLLLDDIDYDLKGDTKIKFGSSGIAHAYLANQIYDLLKESLSVFELMLCPTEYMQTFETQYKKDLNENLNPKIAIMWTGPSIIPWSIHKKDVQFSAKQYNRELLIWDNVPCNDYLDKRMLSLTPYLNRTKELDKFNHIGIFSNAMLEWEASKITLSTMANYMWNSSSYNPIVSFKKSLKSIEPCMYEELMSFCEHHQNTAVYYTVPLHIADAIESGKKDVITKEIEKLVNLSEKLQGMSNKKLLSILMPWFEQIKAEMLIWTHINDGTFKENEYNQLKDAKVIISSQFILKYYEKNIKK</sequence>
<dbReference type="InterPro" id="IPR029018">
    <property type="entry name" value="Hex-like_dom2"/>
</dbReference>
<feature type="domain" description="GH84" evidence="4">
    <location>
        <begin position="142"/>
        <end position="417"/>
    </location>
</feature>
<dbReference type="InterPro" id="IPR017853">
    <property type="entry name" value="GH"/>
</dbReference>
<dbReference type="EMBL" id="JAESWC010000018">
    <property type="protein sequence ID" value="MBL4937833.1"/>
    <property type="molecule type" value="Genomic_DNA"/>
</dbReference>
<protein>
    <submittedName>
        <fullName evidence="5">Beta-N-acetylglucosaminidase domain-containing protein</fullName>
    </submittedName>
</protein>
<evidence type="ECO:0000313" key="6">
    <source>
        <dbReference type="Proteomes" id="UP000632377"/>
    </source>
</evidence>
<keyword evidence="6" id="KW-1185">Reference proteome</keyword>
<dbReference type="InterPro" id="IPR051822">
    <property type="entry name" value="Glycosyl_Hydrolase_84"/>
</dbReference>
<evidence type="ECO:0000256" key="1">
    <source>
        <dbReference type="ARBA" id="ARBA00022801"/>
    </source>
</evidence>
<keyword evidence="2 3" id="KW-0326">Glycosidase</keyword>
<reference evidence="5 6" key="1">
    <citation type="submission" date="2021-01" db="EMBL/GenBank/DDBJ databases">
        <title>Genome public.</title>
        <authorList>
            <person name="Liu C."/>
            <person name="Sun Q."/>
        </authorList>
    </citation>
    <scope>NUCLEOTIDE SEQUENCE [LARGE SCALE GENOMIC DNA]</scope>
    <source>
        <strain evidence="5 6">YIM B02515</strain>
    </source>
</reference>
<evidence type="ECO:0000259" key="4">
    <source>
        <dbReference type="PROSITE" id="PS52009"/>
    </source>
</evidence>
<dbReference type="PROSITE" id="PS52009">
    <property type="entry name" value="GH84"/>
    <property type="match status" value="1"/>
</dbReference>
<keyword evidence="1 3" id="KW-0378">Hydrolase</keyword>
<dbReference type="Proteomes" id="UP000632377">
    <property type="component" value="Unassembled WGS sequence"/>
</dbReference>
<dbReference type="InterPro" id="IPR011496">
    <property type="entry name" value="O-GlcNAcase_cat"/>
</dbReference>